<dbReference type="GO" id="GO:0090482">
    <property type="term" value="F:vitamin transmembrane transporter activity"/>
    <property type="evidence" value="ECO:0007669"/>
    <property type="project" value="InterPro"/>
</dbReference>
<reference evidence="6" key="1">
    <citation type="submission" date="2017-02" db="UniProtKB">
        <authorList>
            <consortium name="WormBaseParasite"/>
        </authorList>
    </citation>
    <scope>IDENTIFICATION</scope>
</reference>
<keyword evidence="2" id="KW-0813">Transport</keyword>
<name>A0A0N4V3B9_ENTVE</name>
<sequence>MHWQVTIILASLYGIIKDFRPATPFLTPYLISPYKNFTNEDLYSKIYPFWTYSYLVALIPVFFFTDILRYKPVVLLEASCLCSTWALLIWGKTVWQMQLMQIVFGVASASEIAYFSYMYAAVDGKHYKRVTSFTRGAVLTGKFFSYGTAQLLVSFVGSSSYLLLNQISFGAVCTVLVIAVALPSISSARIANKVQTEIKNSVAEAYSNPRVAGDEFTKTTEEQVVLTVRPLTTENGILSYFKAVWENFKVYRDDPFVLKWSLWWSLTSCGVFQVQNYMQTLWASMQETEDDVKNGINECANTLVGAILSFLIQYWSINWEKTGEYVIFITSLLATVLLFAVSQTTNIIVAYVIYSVIVAVYHTLITAASANIASHLNRASYGLVLGWNTFIALLLQTILTFAVADEHGFNLEIRMQFVVYGCYFAMVTILFMFIVGHRIIMLIKSKRNADTQSVVPELEITSL</sequence>
<dbReference type="Gene3D" id="1.20.1250.20">
    <property type="entry name" value="MFS general substrate transporter like domains"/>
    <property type="match status" value="1"/>
</dbReference>
<evidence type="ECO:0000256" key="2">
    <source>
        <dbReference type="PIRNR" id="PIRNR028739"/>
    </source>
</evidence>
<feature type="transmembrane region" description="Helical" evidence="3">
    <location>
        <begin position="46"/>
        <end position="65"/>
    </location>
</feature>
<accession>A0A0N4V3B9</accession>
<dbReference type="InterPro" id="IPR002666">
    <property type="entry name" value="Folate_carrier"/>
</dbReference>
<dbReference type="PANTHER" id="PTHR10686">
    <property type="entry name" value="FOLATE TRANSPORTER"/>
    <property type="match status" value="1"/>
</dbReference>
<dbReference type="OrthoDB" id="18814at2759"/>
<dbReference type="NCBIfam" id="TIGR00806">
    <property type="entry name" value="rfc"/>
    <property type="match status" value="1"/>
</dbReference>
<feature type="transmembrane region" description="Helical" evidence="3">
    <location>
        <begin position="72"/>
        <end position="90"/>
    </location>
</feature>
<evidence type="ECO:0000256" key="1">
    <source>
        <dbReference type="ARBA" id="ARBA00005773"/>
    </source>
</evidence>
<organism evidence="6">
    <name type="scientific">Enterobius vermicularis</name>
    <name type="common">Human pinworm</name>
    <dbReference type="NCBI Taxonomy" id="51028"/>
    <lineage>
        <taxon>Eukaryota</taxon>
        <taxon>Metazoa</taxon>
        <taxon>Ecdysozoa</taxon>
        <taxon>Nematoda</taxon>
        <taxon>Chromadorea</taxon>
        <taxon>Rhabditida</taxon>
        <taxon>Spirurina</taxon>
        <taxon>Oxyuridomorpha</taxon>
        <taxon>Oxyuroidea</taxon>
        <taxon>Oxyuridae</taxon>
        <taxon>Enterobius</taxon>
    </lineage>
</organism>
<comment type="similarity">
    <text evidence="1 2">Belongs to the reduced folate carrier (RFC) transporter (TC 2.A.48) family.</text>
</comment>
<dbReference type="Pfam" id="PF01770">
    <property type="entry name" value="Folate_carrier"/>
    <property type="match status" value="1"/>
</dbReference>
<dbReference type="WBParaSite" id="EVEC_0000454101-mRNA-1">
    <property type="protein sequence ID" value="EVEC_0000454101-mRNA-1"/>
    <property type="gene ID" value="EVEC_0000454101"/>
</dbReference>
<feature type="transmembrane region" description="Helical" evidence="3">
    <location>
        <begin position="169"/>
        <end position="191"/>
    </location>
</feature>
<keyword evidence="2 3" id="KW-0472">Membrane</keyword>
<keyword evidence="5" id="KW-1185">Reference proteome</keyword>
<dbReference type="Proteomes" id="UP000274131">
    <property type="component" value="Unassembled WGS sequence"/>
</dbReference>
<evidence type="ECO:0000313" key="4">
    <source>
        <dbReference type="EMBL" id="VDD89498.1"/>
    </source>
</evidence>
<feature type="transmembrane region" description="Helical" evidence="3">
    <location>
        <begin position="102"/>
        <end position="122"/>
    </location>
</feature>
<protein>
    <submittedName>
        <fullName evidence="6">Thiamine transporter 2</fullName>
    </submittedName>
</protein>
<dbReference type="SUPFAM" id="SSF103473">
    <property type="entry name" value="MFS general substrate transporter"/>
    <property type="match status" value="1"/>
</dbReference>
<evidence type="ECO:0000256" key="3">
    <source>
        <dbReference type="SAM" id="Phobius"/>
    </source>
</evidence>
<dbReference type="InterPro" id="IPR036259">
    <property type="entry name" value="MFS_trans_sf"/>
</dbReference>
<feature type="transmembrane region" description="Helical" evidence="3">
    <location>
        <begin position="348"/>
        <end position="369"/>
    </location>
</feature>
<dbReference type="PANTHER" id="PTHR10686:SF20">
    <property type="entry name" value="FOLATE TRANSPORTER 1"/>
    <property type="match status" value="1"/>
</dbReference>
<gene>
    <name evidence="4" type="ORF">EVEC_LOCUS4249</name>
</gene>
<keyword evidence="3" id="KW-0812">Transmembrane</keyword>
<dbReference type="GO" id="GO:0005886">
    <property type="term" value="C:plasma membrane"/>
    <property type="evidence" value="ECO:0007669"/>
    <property type="project" value="UniProtKB-UniRule"/>
</dbReference>
<feature type="transmembrane region" description="Helical" evidence="3">
    <location>
        <begin position="143"/>
        <end position="163"/>
    </location>
</feature>
<dbReference type="STRING" id="51028.A0A0N4V3B9"/>
<feature type="transmembrane region" description="Helical" evidence="3">
    <location>
        <begin position="415"/>
        <end position="436"/>
    </location>
</feature>
<feature type="transmembrane region" description="Helical" evidence="3">
    <location>
        <begin position="381"/>
        <end position="403"/>
    </location>
</feature>
<evidence type="ECO:0000313" key="5">
    <source>
        <dbReference type="Proteomes" id="UP000274131"/>
    </source>
</evidence>
<dbReference type="EMBL" id="UXUI01007805">
    <property type="protein sequence ID" value="VDD89498.1"/>
    <property type="molecule type" value="Genomic_DNA"/>
</dbReference>
<proteinExistence type="inferred from homology"/>
<keyword evidence="3" id="KW-1133">Transmembrane helix</keyword>
<dbReference type="PIRSF" id="PIRSF028739">
    <property type="entry name" value="Folate_carrier"/>
    <property type="match status" value="1"/>
</dbReference>
<feature type="transmembrane region" description="Helical" evidence="3">
    <location>
        <begin position="325"/>
        <end position="342"/>
    </location>
</feature>
<evidence type="ECO:0000313" key="6">
    <source>
        <dbReference type="WBParaSite" id="EVEC_0000454101-mRNA-1"/>
    </source>
</evidence>
<dbReference type="AlphaFoldDB" id="A0A0N4V3B9"/>
<comment type="subcellular location">
    <subcellularLocation>
        <location evidence="2">Membrane</location>
        <topology evidence="2">Multi-pass membrane protein</topology>
    </subcellularLocation>
</comment>
<reference evidence="4 5" key="2">
    <citation type="submission" date="2018-10" db="EMBL/GenBank/DDBJ databases">
        <authorList>
            <consortium name="Pathogen Informatics"/>
        </authorList>
    </citation>
    <scope>NUCLEOTIDE SEQUENCE [LARGE SCALE GENOMIC DNA]</scope>
</reference>